<accession>A0A2P4S8F3</accession>
<dbReference type="Proteomes" id="UP000237246">
    <property type="component" value="Unassembled WGS sequence"/>
</dbReference>
<protein>
    <submittedName>
        <fullName evidence="1">Uncharacterized protein</fullName>
    </submittedName>
</protein>
<gene>
    <name evidence="1" type="ORF">CIB84_015857</name>
</gene>
<proteinExistence type="predicted"/>
<sequence length="59" mass="6710">MRDWIKRGRRRAKFCSGSVLSNVCLRSALAPLPAQYPPESEIFRIVIQPRLILSVITAK</sequence>
<comment type="caution">
    <text evidence="1">The sequence shown here is derived from an EMBL/GenBank/DDBJ whole genome shotgun (WGS) entry which is preliminary data.</text>
</comment>
<reference evidence="1 2" key="1">
    <citation type="submission" date="2018-01" db="EMBL/GenBank/DDBJ databases">
        <title>Comparison of the Chinese Bamboo Partridge and Red Junglefowl genome sequences highlights the importance of demography in genome evolution.</title>
        <authorList>
            <person name="Tiley G.P."/>
            <person name="Kimball R.T."/>
            <person name="Braun E.L."/>
            <person name="Burleigh J.G."/>
        </authorList>
    </citation>
    <scope>NUCLEOTIDE SEQUENCE [LARGE SCALE GENOMIC DNA]</scope>
    <source>
        <strain evidence="1">RTK389</strain>
        <tissue evidence="1">Blood</tissue>
    </source>
</reference>
<organism evidence="1 2">
    <name type="scientific">Bambusicola thoracicus</name>
    <name type="common">Chinese bamboo-partridge</name>
    <name type="synonym">Perdix thoracica</name>
    <dbReference type="NCBI Taxonomy" id="9083"/>
    <lineage>
        <taxon>Eukaryota</taxon>
        <taxon>Metazoa</taxon>
        <taxon>Chordata</taxon>
        <taxon>Craniata</taxon>
        <taxon>Vertebrata</taxon>
        <taxon>Euteleostomi</taxon>
        <taxon>Archelosauria</taxon>
        <taxon>Archosauria</taxon>
        <taxon>Dinosauria</taxon>
        <taxon>Saurischia</taxon>
        <taxon>Theropoda</taxon>
        <taxon>Coelurosauria</taxon>
        <taxon>Aves</taxon>
        <taxon>Neognathae</taxon>
        <taxon>Galloanserae</taxon>
        <taxon>Galliformes</taxon>
        <taxon>Phasianidae</taxon>
        <taxon>Perdicinae</taxon>
        <taxon>Bambusicola</taxon>
    </lineage>
</organism>
<name>A0A2P4S8F3_BAMTH</name>
<evidence type="ECO:0000313" key="1">
    <source>
        <dbReference type="EMBL" id="POI20396.1"/>
    </source>
</evidence>
<dbReference type="EMBL" id="PPHD01084058">
    <property type="protein sequence ID" value="POI20396.1"/>
    <property type="molecule type" value="Genomic_DNA"/>
</dbReference>
<keyword evidence="2" id="KW-1185">Reference proteome</keyword>
<dbReference type="AlphaFoldDB" id="A0A2P4S8F3"/>
<evidence type="ECO:0000313" key="2">
    <source>
        <dbReference type="Proteomes" id="UP000237246"/>
    </source>
</evidence>